<evidence type="ECO:0000256" key="3">
    <source>
        <dbReference type="ARBA" id="ARBA00022499"/>
    </source>
</evidence>
<dbReference type="Gene3D" id="1.10.10.10">
    <property type="entry name" value="Winged helix-like DNA-binding domain superfamily/Winged helix DNA-binding domain"/>
    <property type="match status" value="2"/>
</dbReference>
<dbReference type="OrthoDB" id="27073at2759"/>
<keyword evidence="5" id="KW-0832">Ubl conjugation</keyword>
<dbReference type="GO" id="GO:0019005">
    <property type="term" value="C:SCF ubiquitin ligase complex"/>
    <property type="evidence" value="ECO:0007669"/>
    <property type="project" value="UniProtKB-ARBA"/>
</dbReference>
<dbReference type="InterPro" id="IPR036317">
    <property type="entry name" value="Cullin_homology_sf"/>
</dbReference>
<evidence type="ECO:0000256" key="2">
    <source>
        <dbReference type="ARBA" id="ARBA00006019"/>
    </source>
</evidence>
<dbReference type="AlphaFoldDB" id="A0A0D7B9E3"/>
<dbReference type="Gene3D" id="4.10.1030.10">
    <property type="entry name" value="Ring Box Chain A, domain 5"/>
    <property type="match status" value="1"/>
</dbReference>
<name>A0A0D7B9E3_9AGAR</name>
<dbReference type="SUPFAM" id="SSF74788">
    <property type="entry name" value="Cullin repeat-like"/>
    <property type="match status" value="1"/>
</dbReference>
<dbReference type="SUPFAM" id="SSF46785">
    <property type="entry name" value="Winged helix' DNA-binding domain"/>
    <property type="match status" value="1"/>
</dbReference>
<reference evidence="10 11" key="1">
    <citation type="journal article" date="2015" name="Fungal Genet. Biol.">
        <title>Evolution of novel wood decay mechanisms in Agaricales revealed by the genome sequences of Fistulina hepatica and Cylindrobasidium torrendii.</title>
        <authorList>
            <person name="Floudas D."/>
            <person name="Held B.W."/>
            <person name="Riley R."/>
            <person name="Nagy L.G."/>
            <person name="Koehler G."/>
            <person name="Ransdell A.S."/>
            <person name="Younus H."/>
            <person name="Chow J."/>
            <person name="Chiniquy J."/>
            <person name="Lipzen A."/>
            <person name="Tritt A."/>
            <person name="Sun H."/>
            <person name="Haridas S."/>
            <person name="LaButti K."/>
            <person name="Ohm R.A."/>
            <person name="Kues U."/>
            <person name="Blanchette R.A."/>
            <person name="Grigoriev I.V."/>
            <person name="Minto R.E."/>
            <person name="Hibbett D.S."/>
        </authorList>
    </citation>
    <scope>NUCLEOTIDE SEQUENCE [LARGE SCALE GENOMIC DNA]</scope>
    <source>
        <strain evidence="10 11">FP15055 ss-10</strain>
    </source>
</reference>
<gene>
    <name evidence="10" type="ORF">CYLTODRAFT_376733</name>
</gene>
<dbReference type="InterPro" id="IPR001373">
    <property type="entry name" value="Cullin_N"/>
</dbReference>
<dbReference type="GO" id="GO:0031625">
    <property type="term" value="F:ubiquitin protein ligase binding"/>
    <property type="evidence" value="ECO:0007669"/>
    <property type="project" value="InterPro"/>
</dbReference>
<dbReference type="FunFam" id="1.20.1310.10:FF:000011">
    <property type="entry name" value="Cullin 1"/>
    <property type="match status" value="1"/>
</dbReference>
<evidence type="ECO:0000256" key="6">
    <source>
        <dbReference type="ARBA" id="ARBA00069612"/>
    </source>
</evidence>
<dbReference type="InterPro" id="IPR016158">
    <property type="entry name" value="Cullin_homology"/>
</dbReference>
<dbReference type="FunFam" id="1.20.1310.10:FF:000012">
    <property type="entry name" value="Cullin 2"/>
    <property type="match status" value="1"/>
</dbReference>
<dbReference type="Pfam" id="PF10557">
    <property type="entry name" value="Cullin_Nedd8"/>
    <property type="match status" value="1"/>
</dbReference>
<feature type="domain" description="Cullin family profile" evidence="9">
    <location>
        <begin position="407"/>
        <end position="635"/>
    </location>
</feature>
<comment type="similarity">
    <text evidence="2 7 8">Belongs to the cullin family.</text>
</comment>
<dbReference type="SMART" id="SM00884">
    <property type="entry name" value="Cullin_Nedd8"/>
    <property type="match status" value="1"/>
</dbReference>
<evidence type="ECO:0000256" key="8">
    <source>
        <dbReference type="RuleBase" id="RU003829"/>
    </source>
</evidence>
<dbReference type="FunFam" id="1.20.1310.10:FF:000029">
    <property type="entry name" value="Cullin homolog 1"/>
    <property type="match status" value="1"/>
</dbReference>
<dbReference type="GO" id="GO:0005634">
    <property type="term" value="C:nucleus"/>
    <property type="evidence" value="ECO:0007669"/>
    <property type="project" value="UniProtKB-ARBA"/>
</dbReference>
<dbReference type="STRING" id="1314674.A0A0D7B9E3"/>
<dbReference type="InterPro" id="IPR059120">
    <property type="entry name" value="Cullin-like_AB"/>
</dbReference>
<dbReference type="InterPro" id="IPR036390">
    <property type="entry name" value="WH_DNA-bd_sf"/>
</dbReference>
<keyword evidence="4" id="KW-0833">Ubl conjugation pathway</keyword>
<dbReference type="Pfam" id="PF00888">
    <property type="entry name" value="Cullin"/>
    <property type="match status" value="1"/>
</dbReference>
<accession>A0A0D7B9E3</accession>
<dbReference type="InterPro" id="IPR045093">
    <property type="entry name" value="Cullin"/>
</dbReference>
<dbReference type="Proteomes" id="UP000054007">
    <property type="component" value="Unassembled WGS sequence"/>
</dbReference>
<protein>
    <recommendedName>
        <fullName evidence="6">Cullin-1</fullName>
    </recommendedName>
</protein>
<evidence type="ECO:0000313" key="11">
    <source>
        <dbReference type="Proteomes" id="UP000054007"/>
    </source>
</evidence>
<dbReference type="GO" id="GO:0031146">
    <property type="term" value="P:SCF-dependent proteasomal ubiquitin-dependent protein catabolic process"/>
    <property type="evidence" value="ECO:0007669"/>
    <property type="project" value="UniProtKB-ARBA"/>
</dbReference>
<dbReference type="InterPro" id="IPR016159">
    <property type="entry name" value="Cullin_repeat-like_dom_sf"/>
</dbReference>
<dbReference type="FunFam" id="1.10.10.10:FF:000014">
    <property type="entry name" value="Cullin 1"/>
    <property type="match status" value="1"/>
</dbReference>
<dbReference type="InterPro" id="IPR036388">
    <property type="entry name" value="WH-like_DNA-bd_sf"/>
</dbReference>
<evidence type="ECO:0000313" key="10">
    <source>
        <dbReference type="EMBL" id="KIY67142.1"/>
    </source>
</evidence>
<dbReference type="PANTHER" id="PTHR11932">
    <property type="entry name" value="CULLIN"/>
    <property type="match status" value="1"/>
</dbReference>
<evidence type="ECO:0000256" key="1">
    <source>
        <dbReference type="ARBA" id="ARBA00004906"/>
    </source>
</evidence>
<dbReference type="Pfam" id="PF26557">
    <property type="entry name" value="Cullin_AB"/>
    <property type="match status" value="1"/>
</dbReference>
<keyword evidence="11" id="KW-1185">Reference proteome</keyword>
<organism evidence="10 11">
    <name type="scientific">Cylindrobasidium torrendii FP15055 ss-10</name>
    <dbReference type="NCBI Taxonomy" id="1314674"/>
    <lineage>
        <taxon>Eukaryota</taxon>
        <taxon>Fungi</taxon>
        <taxon>Dikarya</taxon>
        <taxon>Basidiomycota</taxon>
        <taxon>Agaricomycotina</taxon>
        <taxon>Agaricomycetes</taxon>
        <taxon>Agaricomycetidae</taxon>
        <taxon>Agaricales</taxon>
        <taxon>Marasmiineae</taxon>
        <taxon>Physalacriaceae</taxon>
        <taxon>Cylindrobasidium</taxon>
    </lineage>
</organism>
<evidence type="ECO:0000256" key="5">
    <source>
        <dbReference type="ARBA" id="ARBA00022843"/>
    </source>
</evidence>
<dbReference type="PROSITE" id="PS50069">
    <property type="entry name" value="CULLIN_2"/>
    <property type="match status" value="1"/>
</dbReference>
<evidence type="ECO:0000259" key="9">
    <source>
        <dbReference type="PROSITE" id="PS50069"/>
    </source>
</evidence>
<dbReference type="Gene3D" id="1.20.1310.10">
    <property type="entry name" value="Cullin Repeats"/>
    <property type="match status" value="4"/>
</dbReference>
<dbReference type="InterPro" id="IPR019559">
    <property type="entry name" value="Cullin_neddylation_domain"/>
</dbReference>
<dbReference type="SMART" id="SM00182">
    <property type="entry name" value="CULLIN"/>
    <property type="match status" value="1"/>
</dbReference>
<dbReference type="EMBL" id="KN880534">
    <property type="protein sequence ID" value="KIY67142.1"/>
    <property type="molecule type" value="Genomic_DNA"/>
</dbReference>
<comment type="pathway">
    <text evidence="1">Protein modification; protein ubiquitination.</text>
</comment>
<sequence length="754" mass="87070">MSDIPPANADLATSWEYLEDGIEHIMMRLQSGVSYSKYMSLYTVAYNYCVNSRAGSSSDFGSAARGGAASLQGSDIYNSLIRYFICHLKLLRDASADLEGEELLRYYAAEWTRYTTGANYINRLFTYLNRHWVKREREEGRRTVYTVYTLALVQWRGSLFAPIQQGNARLASAVLRLIEQQRDGQPIDSALVKSVVDSFVSLGLDESDPTKVCLDVYRDHFESPFLAASETYYKKESQAFLAENSVPEYLKKAEERLREEEDRVERDLNTHTRRPLIAQCEDVLIRARAELIWDHFQVLLEFDKYEDMQRMYALMSRIPEGLDPMRKRFEKHVKQAGLDATRKLIFDGIEEDVEPKAYVDALLTVYEKNASLVTQSFNGEMGFVGSLDKACIDFVNRNAATGTSDLKSAELLAKYVDILLRKGNKVIEESHLERELGRIMILFKYLDNKDTFQQFYQKRLSKRLIHGQSASEDAESSMIGKLKDACGFDYTHKLQRMFTDMRLSSEITAGFKNRMESEGNTETSLSVSVLGTNFWPLAVAEHDFTVPQEVKPIINRFTGYYNAQHNGRKLTWLWHYSKCELKLNYTHQQYVLLASTYQMGVLLLFNRRDSVELEEIVAETGLPKEMVLQVVVPLVRAKVILAEGTRYDLNPDFKNRKIRVNVNQLIKAEVKKEEREVIENVEQERKYMIEATVVRIMKARKTLKHQQLVQEVIVQVSPRFPPKLQDIKKTIDGLMEKEYIERVDGTRDTYQYMA</sequence>
<evidence type="ECO:0000256" key="7">
    <source>
        <dbReference type="PROSITE-ProRule" id="PRU00330"/>
    </source>
</evidence>
<proteinExistence type="inferred from homology"/>
<dbReference type="FunFam" id="1.20.1310.10:FF:000026">
    <property type="entry name" value="Cullin 1"/>
    <property type="match status" value="1"/>
</dbReference>
<keyword evidence="3" id="KW-1017">Isopeptide bond</keyword>
<dbReference type="SUPFAM" id="SSF75632">
    <property type="entry name" value="Cullin homology domain"/>
    <property type="match status" value="1"/>
</dbReference>
<evidence type="ECO:0000256" key="4">
    <source>
        <dbReference type="ARBA" id="ARBA00022786"/>
    </source>
</evidence>